<sequence length="80" mass="8857">MEHVPRERNQVADMLSHLTTAGYEIPSDATVVEWFEEEAFWTKEVMNNDALEGEGGHGALVLEGLRLLKDRGPTGRSFGG</sequence>
<name>A0AAV3RU00_LITER</name>
<evidence type="ECO:0008006" key="3">
    <source>
        <dbReference type="Google" id="ProtNLM"/>
    </source>
</evidence>
<evidence type="ECO:0000313" key="1">
    <source>
        <dbReference type="EMBL" id="GAA0183782.1"/>
    </source>
</evidence>
<accession>A0AAV3RU00</accession>
<dbReference type="AlphaFoldDB" id="A0AAV3RU00"/>
<keyword evidence="2" id="KW-1185">Reference proteome</keyword>
<dbReference type="EMBL" id="BAABME010029526">
    <property type="protein sequence ID" value="GAA0183782.1"/>
    <property type="molecule type" value="Genomic_DNA"/>
</dbReference>
<gene>
    <name evidence="1" type="ORF">LIER_42462</name>
</gene>
<proteinExistence type="predicted"/>
<comment type="caution">
    <text evidence="1">The sequence shown here is derived from an EMBL/GenBank/DDBJ whole genome shotgun (WGS) entry which is preliminary data.</text>
</comment>
<protein>
    <recommendedName>
        <fullName evidence="3">RNase H type-1 domain-containing protein</fullName>
    </recommendedName>
</protein>
<evidence type="ECO:0000313" key="2">
    <source>
        <dbReference type="Proteomes" id="UP001454036"/>
    </source>
</evidence>
<organism evidence="1 2">
    <name type="scientific">Lithospermum erythrorhizon</name>
    <name type="common">Purple gromwell</name>
    <name type="synonym">Lithospermum officinale var. erythrorhizon</name>
    <dbReference type="NCBI Taxonomy" id="34254"/>
    <lineage>
        <taxon>Eukaryota</taxon>
        <taxon>Viridiplantae</taxon>
        <taxon>Streptophyta</taxon>
        <taxon>Embryophyta</taxon>
        <taxon>Tracheophyta</taxon>
        <taxon>Spermatophyta</taxon>
        <taxon>Magnoliopsida</taxon>
        <taxon>eudicotyledons</taxon>
        <taxon>Gunneridae</taxon>
        <taxon>Pentapetalae</taxon>
        <taxon>asterids</taxon>
        <taxon>lamiids</taxon>
        <taxon>Boraginales</taxon>
        <taxon>Boraginaceae</taxon>
        <taxon>Boraginoideae</taxon>
        <taxon>Lithospermeae</taxon>
        <taxon>Lithospermum</taxon>
    </lineage>
</organism>
<dbReference type="Proteomes" id="UP001454036">
    <property type="component" value="Unassembled WGS sequence"/>
</dbReference>
<reference evidence="1 2" key="1">
    <citation type="submission" date="2024-01" db="EMBL/GenBank/DDBJ databases">
        <title>The complete chloroplast genome sequence of Lithospermum erythrorhizon: insights into the phylogenetic relationship among Boraginaceae species and the maternal lineages of purple gromwells.</title>
        <authorList>
            <person name="Okada T."/>
            <person name="Watanabe K."/>
        </authorList>
    </citation>
    <scope>NUCLEOTIDE SEQUENCE [LARGE SCALE GENOMIC DNA]</scope>
</reference>